<evidence type="ECO:0000313" key="2">
    <source>
        <dbReference type="EMBL" id="QMR42809.1"/>
    </source>
</evidence>
<feature type="compositionally biased region" description="Low complexity" evidence="1">
    <location>
        <begin position="38"/>
        <end position="51"/>
    </location>
</feature>
<dbReference type="AlphaFoldDB" id="A0AAP9R2D9"/>
<geneLocation type="plasmid" evidence="3">
    <name>prhbstw-00938_2</name>
</geneLocation>
<organism evidence="2 3">
    <name type="scientific">Klebsiella aerogenes</name>
    <name type="common">Enterobacter aerogenes</name>
    <dbReference type="NCBI Taxonomy" id="548"/>
    <lineage>
        <taxon>Bacteria</taxon>
        <taxon>Pseudomonadati</taxon>
        <taxon>Pseudomonadota</taxon>
        <taxon>Gammaproteobacteria</taxon>
        <taxon>Enterobacterales</taxon>
        <taxon>Enterobacteriaceae</taxon>
        <taxon>Klebsiella/Raoultella group</taxon>
        <taxon>Klebsiella</taxon>
    </lineage>
</organism>
<gene>
    <name evidence="2" type="ORF">HV331_25035</name>
</gene>
<protein>
    <submittedName>
        <fullName evidence="2">Uncharacterized protein</fullName>
    </submittedName>
</protein>
<feature type="region of interest" description="Disordered" evidence="1">
    <location>
        <begin position="1"/>
        <end position="51"/>
    </location>
</feature>
<evidence type="ECO:0000256" key="1">
    <source>
        <dbReference type="SAM" id="MobiDB-lite"/>
    </source>
</evidence>
<sequence>MGNDRPVQSLKRKSDRKVRSSGAQAIVKGKHPEYSRSGKTPGTTGLPQLTG</sequence>
<dbReference type="RefSeq" id="WP_182015585.1">
    <property type="nucleotide sequence ID" value="NZ_CP055905.1"/>
</dbReference>
<keyword evidence="2" id="KW-0614">Plasmid</keyword>
<proteinExistence type="predicted"/>
<dbReference type="Proteomes" id="UP000514462">
    <property type="component" value="Plasmid pRHBSTW-00938_2"/>
</dbReference>
<accession>A0AAP9R2D9</accession>
<dbReference type="EMBL" id="CP055905">
    <property type="protein sequence ID" value="QMR42809.1"/>
    <property type="molecule type" value="Genomic_DNA"/>
</dbReference>
<reference evidence="3" key="1">
    <citation type="submission" date="2020-06" db="EMBL/GenBank/DDBJ databases">
        <title>REHAB project genomes.</title>
        <authorList>
            <person name="Shaw L.P."/>
        </authorList>
    </citation>
    <scope>NUCLEOTIDE SEQUENCE [LARGE SCALE GENOMIC DNA]</scope>
    <source>
        <strain evidence="3">RHBSTW-00938</strain>
        <plasmid evidence="3">prhbstw-00938_2</plasmid>
    </source>
</reference>
<evidence type="ECO:0000313" key="3">
    <source>
        <dbReference type="Proteomes" id="UP000514462"/>
    </source>
</evidence>
<name>A0AAP9R2D9_KLEAE</name>